<keyword evidence="14" id="KW-1185">Reference proteome</keyword>
<dbReference type="SMART" id="SM00387">
    <property type="entry name" value="HATPase_c"/>
    <property type="match status" value="1"/>
</dbReference>
<dbReference type="EC" id="2.7.13.3" evidence="3"/>
<evidence type="ECO:0000313" key="13">
    <source>
        <dbReference type="EMBL" id="MFB9908949.1"/>
    </source>
</evidence>
<dbReference type="SUPFAM" id="SSF55874">
    <property type="entry name" value="ATPase domain of HSP90 chaperone/DNA topoisomerase II/histidine kinase"/>
    <property type="match status" value="1"/>
</dbReference>
<evidence type="ECO:0000256" key="7">
    <source>
        <dbReference type="ARBA" id="ARBA00022777"/>
    </source>
</evidence>
<evidence type="ECO:0000256" key="4">
    <source>
        <dbReference type="ARBA" id="ARBA00022553"/>
    </source>
</evidence>
<dbReference type="PROSITE" id="PS50885">
    <property type="entry name" value="HAMP"/>
    <property type="match status" value="1"/>
</dbReference>
<dbReference type="RefSeq" id="WP_377861163.1">
    <property type="nucleotide sequence ID" value="NZ_JBHLZU010000032.1"/>
</dbReference>
<dbReference type="SUPFAM" id="SSF158472">
    <property type="entry name" value="HAMP domain-like"/>
    <property type="match status" value="1"/>
</dbReference>
<dbReference type="InterPro" id="IPR036890">
    <property type="entry name" value="HATPase_C_sf"/>
</dbReference>
<organism evidence="13 14">
    <name type="scientific">Allokutzneria oryzae</name>
    <dbReference type="NCBI Taxonomy" id="1378989"/>
    <lineage>
        <taxon>Bacteria</taxon>
        <taxon>Bacillati</taxon>
        <taxon>Actinomycetota</taxon>
        <taxon>Actinomycetes</taxon>
        <taxon>Pseudonocardiales</taxon>
        <taxon>Pseudonocardiaceae</taxon>
        <taxon>Allokutzneria</taxon>
    </lineage>
</organism>
<keyword evidence="10" id="KW-0472">Membrane</keyword>
<reference evidence="13 14" key="1">
    <citation type="submission" date="2024-09" db="EMBL/GenBank/DDBJ databases">
        <authorList>
            <person name="Sun Q."/>
            <person name="Mori K."/>
        </authorList>
    </citation>
    <scope>NUCLEOTIDE SEQUENCE [LARGE SCALE GENOMIC DNA]</scope>
    <source>
        <strain evidence="13 14">TBRC 7907</strain>
    </source>
</reference>
<keyword evidence="5" id="KW-0808">Transferase</keyword>
<keyword evidence="7 13" id="KW-0418">Kinase</keyword>
<dbReference type="InterPro" id="IPR003661">
    <property type="entry name" value="HisK_dim/P_dom"/>
</dbReference>
<dbReference type="Pfam" id="PF02518">
    <property type="entry name" value="HATPase_c"/>
    <property type="match status" value="1"/>
</dbReference>
<dbReference type="Pfam" id="PF00672">
    <property type="entry name" value="HAMP"/>
    <property type="match status" value="1"/>
</dbReference>
<comment type="subcellular location">
    <subcellularLocation>
        <location evidence="2">Cell membrane</location>
    </subcellularLocation>
</comment>
<evidence type="ECO:0000256" key="8">
    <source>
        <dbReference type="ARBA" id="ARBA00022989"/>
    </source>
</evidence>
<keyword evidence="9" id="KW-0902">Two-component regulatory system</keyword>
<evidence type="ECO:0000256" key="3">
    <source>
        <dbReference type="ARBA" id="ARBA00012438"/>
    </source>
</evidence>
<dbReference type="GO" id="GO:0016301">
    <property type="term" value="F:kinase activity"/>
    <property type="evidence" value="ECO:0007669"/>
    <property type="project" value="UniProtKB-KW"/>
</dbReference>
<dbReference type="InterPro" id="IPR036097">
    <property type="entry name" value="HisK_dim/P_sf"/>
</dbReference>
<dbReference type="Pfam" id="PF00512">
    <property type="entry name" value="HisKA"/>
    <property type="match status" value="1"/>
</dbReference>
<dbReference type="PANTHER" id="PTHR43711:SF1">
    <property type="entry name" value="HISTIDINE KINASE 1"/>
    <property type="match status" value="1"/>
</dbReference>
<dbReference type="CDD" id="cd06225">
    <property type="entry name" value="HAMP"/>
    <property type="match status" value="1"/>
</dbReference>
<dbReference type="InterPro" id="IPR003594">
    <property type="entry name" value="HATPase_dom"/>
</dbReference>
<dbReference type="InterPro" id="IPR005467">
    <property type="entry name" value="His_kinase_dom"/>
</dbReference>
<evidence type="ECO:0000256" key="5">
    <source>
        <dbReference type="ARBA" id="ARBA00022679"/>
    </source>
</evidence>
<evidence type="ECO:0000313" key="14">
    <source>
        <dbReference type="Proteomes" id="UP001589693"/>
    </source>
</evidence>
<dbReference type="SMART" id="SM00388">
    <property type="entry name" value="HisKA"/>
    <property type="match status" value="1"/>
</dbReference>
<dbReference type="InterPro" id="IPR004358">
    <property type="entry name" value="Sig_transdc_His_kin-like_C"/>
</dbReference>
<dbReference type="Gene3D" id="1.10.287.130">
    <property type="match status" value="1"/>
</dbReference>
<keyword evidence="8 10" id="KW-1133">Transmembrane helix</keyword>
<dbReference type="SMART" id="SM00304">
    <property type="entry name" value="HAMP"/>
    <property type="match status" value="1"/>
</dbReference>
<proteinExistence type="predicted"/>
<evidence type="ECO:0000259" key="11">
    <source>
        <dbReference type="PROSITE" id="PS50109"/>
    </source>
</evidence>
<dbReference type="PANTHER" id="PTHR43711">
    <property type="entry name" value="TWO-COMPONENT HISTIDINE KINASE"/>
    <property type="match status" value="1"/>
</dbReference>
<sequence length="477" mass="50779">MRWQPGLRASIALTVVLVTFAATVAVALVAYQLQAGATRDRFTASAQAGFGSDAQQAHQFIVKTVLDRSKVDLIADYMRGRLGLAGWAVLDMKGASGPVSTYADGKYSNSAASPGLARHWWPAGPVDQARRRPTPVSEWMEVNGDTRLVIIGQVSPGLLLVETYSTDKMDSELTLLRGQLAVIAIVVALLGTGAGVLAAGRIQRRVRVAAAAARRLGAGALDTRLPVRGRDELADLASSFNTMAQRLSESIDQLRRKDQQQRRFVADVAHDLRTPLASMTAATESLHSPDPDDRSRSAELLSTQVRRLSTLVEDLLEMSRFDAGAAELRPEPVDLTELVADAVTMTAPGADISIDTTGDAAVVGDPRRLHTIVRNLVTNAVRHGRQPVTVTIDGTADDQVRVAVVDSGPGLPEDLAPFVFDRFVRGDRARHHTEGSGLGLAIAYENATLHGGVIEVANTGGAVFTLVVPRGAAETSA</sequence>
<evidence type="ECO:0000256" key="10">
    <source>
        <dbReference type="SAM" id="Phobius"/>
    </source>
</evidence>
<dbReference type="Gene3D" id="6.10.340.10">
    <property type="match status" value="1"/>
</dbReference>
<dbReference type="CDD" id="cd00075">
    <property type="entry name" value="HATPase"/>
    <property type="match status" value="1"/>
</dbReference>
<dbReference type="InterPro" id="IPR003660">
    <property type="entry name" value="HAMP_dom"/>
</dbReference>
<dbReference type="PRINTS" id="PR00344">
    <property type="entry name" value="BCTRLSENSOR"/>
</dbReference>
<dbReference type="InterPro" id="IPR050736">
    <property type="entry name" value="Sensor_HK_Regulatory"/>
</dbReference>
<evidence type="ECO:0000256" key="1">
    <source>
        <dbReference type="ARBA" id="ARBA00000085"/>
    </source>
</evidence>
<dbReference type="Proteomes" id="UP001589693">
    <property type="component" value="Unassembled WGS sequence"/>
</dbReference>
<evidence type="ECO:0000256" key="2">
    <source>
        <dbReference type="ARBA" id="ARBA00004236"/>
    </source>
</evidence>
<dbReference type="GO" id="GO:0016787">
    <property type="term" value="F:hydrolase activity"/>
    <property type="evidence" value="ECO:0007669"/>
    <property type="project" value="UniProtKB-KW"/>
</dbReference>
<comment type="catalytic activity">
    <reaction evidence="1">
        <text>ATP + protein L-histidine = ADP + protein N-phospho-L-histidine.</text>
        <dbReference type="EC" id="2.7.13.3"/>
    </reaction>
</comment>
<dbReference type="SUPFAM" id="SSF47384">
    <property type="entry name" value="Homodimeric domain of signal transducing histidine kinase"/>
    <property type="match status" value="1"/>
</dbReference>
<dbReference type="PROSITE" id="PS50109">
    <property type="entry name" value="HIS_KIN"/>
    <property type="match status" value="1"/>
</dbReference>
<protein>
    <recommendedName>
        <fullName evidence="3">histidine kinase</fullName>
        <ecNumber evidence="3">2.7.13.3</ecNumber>
    </recommendedName>
</protein>
<feature type="domain" description="HAMP" evidence="12">
    <location>
        <begin position="200"/>
        <end position="252"/>
    </location>
</feature>
<comment type="caution">
    <text evidence="13">The sequence shown here is derived from an EMBL/GenBank/DDBJ whole genome shotgun (WGS) entry which is preliminary data.</text>
</comment>
<keyword evidence="13" id="KW-0378">Hydrolase</keyword>
<keyword evidence="6 10" id="KW-0812">Transmembrane</keyword>
<name>A0ABV6A701_9PSEU</name>
<evidence type="ECO:0000256" key="6">
    <source>
        <dbReference type="ARBA" id="ARBA00022692"/>
    </source>
</evidence>
<accession>A0ABV6A701</accession>
<evidence type="ECO:0000259" key="12">
    <source>
        <dbReference type="PROSITE" id="PS50885"/>
    </source>
</evidence>
<feature type="domain" description="Histidine kinase" evidence="11">
    <location>
        <begin position="267"/>
        <end position="472"/>
    </location>
</feature>
<dbReference type="EMBL" id="JBHLZU010000032">
    <property type="protein sequence ID" value="MFB9908949.1"/>
    <property type="molecule type" value="Genomic_DNA"/>
</dbReference>
<evidence type="ECO:0000256" key="9">
    <source>
        <dbReference type="ARBA" id="ARBA00023012"/>
    </source>
</evidence>
<keyword evidence="4" id="KW-0597">Phosphoprotein</keyword>
<feature type="transmembrane region" description="Helical" evidence="10">
    <location>
        <begin position="180"/>
        <end position="199"/>
    </location>
</feature>
<gene>
    <name evidence="13" type="ORF">ACFFQA_33845</name>
</gene>
<dbReference type="Gene3D" id="3.30.565.10">
    <property type="entry name" value="Histidine kinase-like ATPase, C-terminal domain"/>
    <property type="match status" value="1"/>
</dbReference>
<dbReference type="CDD" id="cd00082">
    <property type="entry name" value="HisKA"/>
    <property type="match status" value="1"/>
</dbReference>